<sequence>MSKGALAFLAGLGSGYLSEGRRQEDKARQEKFDQIRFDEADRAKSEWDLNEKKRKDIAEAAKDGGEVVEDAQVVSGLAAKPATYQDKDLAASDTREGNRMLRQAPGGFAAIQGISQPAADPSTATGSNVVPMAVSEGVVPRESATPTGSQAQPIATQQGVTMTPLGRPMFQGKEYADSGTSKNAAESFNSPDARNARIAQAMRANGDHEGAMRIEANAKQAALQDFQMKVANHNWSQQIRSEGVSDAFKALKLGDSAGMVESFNKSGKYKIVGDAQITPSQIRLPDGSTRSNNIAVFNIAKQDGTVVPMKISTDELEKTLIKAEDFAKINIQAEADALKRKFDADQTDKQLKHSEKMQQASLGAQYARLAQDERHYQDGLPAGKIKNIEAALKDYTMPTEKRKELLGIDNLDQKTRLLVNSNLKESDQLQAAMNTAMAKGEWLPDSTGAKALQTRQVVLSESLRNLLGGTTTKKSADPLGLYGADTGNAEKPPSQAASAVAPNKPPVKPVRVPRASEYKGEADSQQLWSNLKSIAATVGSGIKTVGDNYDKIEKTDELRKVRSRIESNLMLTEAQKKFAIDNGLLTKD</sequence>
<reference evidence="2 3" key="1">
    <citation type="submission" date="2020-08" db="EMBL/GenBank/DDBJ databases">
        <title>Novel species isolated from subtropical streams in China.</title>
        <authorList>
            <person name="Lu H."/>
        </authorList>
    </citation>
    <scope>NUCLEOTIDE SEQUENCE [LARGE SCALE GENOMIC DNA]</scope>
    <source>
        <strain evidence="2 3">NL8W</strain>
    </source>
</reference>
<dbReference type="RefSeq" id="WP_186951428.1">
    <property type="nucleotide sequence ID" value="NZ_JACOFX010000001.1"/>
</dbReference>
<dbReference type="Proteomes" id="UP000646911">
    <property type="component" value="Unassembled WGS sequence"/>
</dbReference>
<evidence type="ECO:0000313" key="3">
    <source>
        <dbReference type="Proteomes" id="UP000646911"/>
    </source>
</evidence>
<dbReference type="EMBL" id="JACOFX010000001">
    <property type="protein sequence ID" value="MBC3906190.1"/>
    <property type="molecule type" value="Genomic_DNA"/>
</dbReference>
<protein>
    <submittedName>
        <fullName evidence="2">Uncharacterized protein</fullName>
    </submittedName>
</protein>
<organism evidence="2 3">
    <name type="scientific">Undibacterium umbellatum</name>
    <dbReference type="NCBI Taxonomy" id="2762300"/>
    <lineage>
        <taxon>Bacteria</taxon>
        <taxon>Pseudomonadati</taxon>
        <taxon>Pseudomonadota</taxon>
        <taxon>Betaproteobacteria</taxon>
        <taxon>Burkholderiales</taxon>
        <taxon>Oxalobacteraceae</taxon>
        <taxon>Undibacterium</taxon>
    </lineage>
</organism>
<evidence type="ECO:0000313" key="2">
    <source>
        <dbReference type="EMBL" id="MBC3906190.1"/>
    </source>
</evidence>
<accession>A0ABR6Z4C1</accession>
<proteinExistence type="predicted"/>
<name>A0ABR6Z4C1_9BURK</name>
<gene>
    <name evidence="2" type="ORF">H8L47_01280</name>
</gene>
<evidence type="ECO:0000256" key="1">
    <source>
        <dbReference type="SAM" id="MobiDB-lite"/>
    </source>
</evidence>
<keyword evidence="3" id="KW-1185">Reference proteome</keyword>
<feature type="region of interest" description="Disordered" evidence="1">
    <location>
        <begin position="468"/>
        <end position="508"/>
    </location>
</feature>
<comment type="caution">
    <text evidence="2">The sequence shown here is derived from an EMBL/GenBank/DDBJ whole genome shotgun (WGS) entry which is preliminary data.</text>
</comment>